<feature type="region of interest" description="Disordered" evidence="1">
    <location>
        <begin position="69"/>
        <end position="89"/>
    </location>
</feature>
<organism evidence="2 3">
    <name type="scientific">Cellulomonas xiejunii</name>
    <dbReference type="NCBI Taxonomy" id="2968083"/>
    <lineage>
        <taxon>Bacteria</taxon>
        <taxon>Bacillati</taxon>
        <taxon>Actinomycetota</taxon>
        <taxon>Actinomycetes</taxon>
        <taxon>Micrococcales</taxon>
        <taxon>Cellulomonadaceae</taxon>
        <taxon>Cellulomonas</taxon>
    </lineage>
</organism>
<name>A0ABY5KTZ4_9CELL</name>
<evidence type="ECO:0008006" key="4">
    <source>
        <dbReference type="Google" id="ProtNLM"/>
    </source>
</evidence>
<reference evidence="2 3" key="1">
    <citation type="submission" date="2022-07" db="EMBL/GenBank/DDBJ databases">
        <title>Novel species in genus cellulomonas.</title>
        <authorList>
            <person name="Ye L."/>
        </authorList>
    </citation>
    <scope>NUCLEOTIDE SEQUENCE [LARGE SCALE GENOMIC DNA]</scope>
    <source>
        <strain evidence="3">zg-B89</strain>
    </source>
</reference>
<dbReference type="EMBL" id="CP101987">
    <property type="protein sequence ID" value="UUI72926.1"/>
    <property type="molecule type" value="Genomic_DNA"/>
</dbReference>
<evidence type="ECO:0000256" key="1">
    <source>
        <dbReference type="SAM" id="MobiDB-lite"/>
    </source>
</evidence>
<accession>A0ABY5KTZ4</accession>
<protein>
    <recommendedName>
        <fullName evidence="4">DUF559 domain-containing protein</fullName>
    </recommendedName>
</protein>
<keyword evidence="3" id="KW-1185">Reference proteome</keyword>
<dbReference type="Proteomes" id="UP001316384">
    <property type="component" value="Chromosome"/>
</dbReference>
<proteinExistence type="predicted"/>
<evidence type="ECO:0000313" key="2">
    <source>
        <dbReference type="EMBL" id="UUI72926.1"/>
    </source>
</evidence>
<dbReference type="RefSeq" id="WP_227577238.1">
    <property type="nucleotide sequence ID" value="NZ_CP101987.1"/>
</dbReference>
<sequence>MRRPTPVPDPLLDTAARQEGLLSTAQCERAGLTRDRRAALGRAGELVPVVRGVHDAAPAVVRRHGPHVFAAPAPGGRPGADRGGAPTAPRDLDHLRRRAAWTALLALGPSRAVAVGCCALALHGVQGLPATIRPEAALPSADGRRPRGGEPVTGSVTRCFGTGDVVVVGGARAVVPELALAQAVCELGRDHAVAVLDSALQRGLVLAGDLGGVRARARGRRGAARLAEWWHLVDGRAQSPLETWARLQCVDAGIPPHDVQVPVRDRAGRVVARGDLGWIQRDGRLLVAEVDGAGPHSTPAALYEDRRRQNAIAAADAVLVRFTAEDIRARHVVPSTIRRHLR</sequence>
<gene>
    <name evidence="2" type="ORF">NP048_05655</name>
</gene>
<evidence type="ECO:0000313" key="3">
    <source>
        <dbReference type="Proteomes" id="UP001316384"/>
    </source>
</evidence>